<name>A0A6G1CTX3_9ORYZ</name>
<keyword evidence="1" id="KW-1133">Transmembrane helix</keyword>
<proteinExistence type="predicted"/>
<protein>
    <submittedName>
        <fullName evidence="2">Uncharacterized protein</fullName>
    </submittedName>
</protein>
<evidence type="ECO:0000313" key="2">
    <source>
        <dbReference type="EMBL" id="KAF0903590.1"/>
    </source>
</evidence>
<comment type="caution">
    <text evidence="2">The sequence shown here is derived from an EMBL/GenBank/DDBJ whole genome shotgun (WGS) entry which is preliminary data.</text>
</comment>
<keyword evidence="3" id="KW-1185">Reference proteome</keyword>
<evidence type="ECO:0000256" key="1">
    <source>
        <dbReference type="SAM" id="Phobius"/>
    </source>
</evidence>
<reference evidence="2 3" key="1">
    <citation type="submission" date="2019-11" db="EMBL/GenBank/DDBJ databases">
        <title>Whole genome sequence of Oryza granulata.</title>
        <authorList>
            <person name="Li W."/>
        </authorList>
    </citation>
    <scope>NUCLEOTIDE SEQUENCE [LARGE SCALE GENOMIC DNA]</scope>
    <source>
        <strain evidence="3">cv. Menghai</strain>
        <tissue evidence="2">Leaf</tissue>
    </source>
</reference>
<dbReference type="AlphaFoldDB" id="A0A6G1CTX3"/>
<dbReference type="EMBL" id="SPHZ02000008">
    <property type="protein sequence ID" value="KAF0903590.1"/>
    <property type="molecule type" value="Genomic_DNA"/>
</dbReference>
<keyword evidence="1" id="KW-0812">Transmembrane</keyword>
<evidence type="ECO:0000313" key="3">
    <source>
        <dbReference type="Proteomes" id="UP000479710"/>
    </source>
</evidence>
<keyword evidence="1" id="KW-0472">Membrane</keyword>
<sequence length="97" mass="10999">MRPENHALQAAMISIAPVLQLCLGDLIRYLPYPYQKKGTQVKDVWANTTYKSKMVHPLTHNSGVTTYQEAQENYTLLDNSYIQETGKAAKGTYWSCT</sequence>
<accession>A0A6G1CTX3</accession>
<dbReference type="Proteomes" id="UP000479710">
    <property type="component" value="Unassembled WGS sequence"/>
</dbReference>
<gene>
    <name evidence="2" type="ORF">E2562_028004</name>
</gene>
<organism evidence="2 3">
    <name type="scientific">Oryza meyeriana var. granulata</name>
    <dbReference type="NCBI Taxonomy" id="110450"/>
    <lineage>
        <taxon>Eukaryota</taxon>
        <taxon>Viridiplantae</taxon>
        <taxon>Streptophyta</taxon>
        <taxon>Embryophyta</taxon>
        <taxon>Tracheophyta</taxon>
        <taxon>Spermatophyta</taxon>
        <taxon>Magnoliopsida</taxon>
        <taxon>Liliopsida</taxon>
        <taxon>Poales</taxon>
        <taxon>Poaceae</taxon>
        <taxon>BOP clade</taxon>
        <taxon>Oryzoideae</taxon>
        <taxon>Oryzeae</taxon>
        <taxon>Oryzinae</taxon>
        <taxon>Oryza</taxon>
        <taxon>Oryza meyeriana</taxon>
    </lineage>
</organism>
<feature type="transmembrane region" description="Helical" evidence="1">
    <location>
        <begin position="6"/>
        <end position="27"/>
    </location>
</feature>